<comment type="similarity">
    <text evidence="2">Belongs to the outer membrane factor (OMF) (TC 1.B.17) family.</text>
</comment>
<dbReference type="EMBL" id="VFRQ01000001">
    <property type="protein sequence ID" value="TPE46249.1"/>
    <property type="molecule type" value="Genomic_DNA"/>
</dbReference>
<gene>
    <name evidence="10" type="ORF">FJM65_02585</name>
</gene>
<evidence type="ECO:0000256" key="6">
    <source>
        <dbReference type="ARBA" id="ARBA00023136"/>
    </source>
</evidence>
<evidence type="ECO:0000256" key="1">
    <source>
        <dbReference type="ARBA" id="ARBA00004442"/>
    </source>
</evidence>
<evidence type="ECO:0000256" key="7">
    <source>
        <dbReference type="ARBA" id="ARBA00023237"/>
    </source>
</evidence>
<dbReference type="GO" id="GO:0015562">
    <property type="term" value="F:efflux transmembrane transporter activity"/>
    <property type="evidence" value="ECO:0007669"/>
    <property type="project" value="InterPro"/>
</dbReference>
<evidence type="ECO:0000256" key="2">
    <source>
        <dbReference type="ARBA" id="ARBA00007613"/>
    </source>
</evidence>
<evidence type="ECO:0000313" key="11">
    <source>
        <dbReference type="Proteomes" id="UP000316727"/>
    </source>
</evidence>
<dbReference type="InterPro" id="IPR051906">
    <property type="entry name" value="TolC-like"/>
</dbReference>
<keyword evidence="8" id="KW-0175">Coiled coil</keyword>
<keyword evidence="7" id="KW-0998">Cell outer membrane</keyword>
<name>A0A501W9H1_9BACT</name>
<organism evidence="10 11">
    <name type="scientific">Pontibacter mangrovi</name>
    <dbReference type="NCBI Taxonomy" id="2589816"/>
    <lineage>
        <taxon>Bacteria</taxon>
        <taxon>Pseudomonadati</taxon>
        <taxon>Bacteroidota</taxon>
        <taxon>Cytophagia</taxon>
        <taxon>Cytophagales</taxon>
        <taxon>Hymenobacteraceae</taxon>
        <taxon>Pontibacter</taxon>
    </lineage>
</organism>
<protein>
    <submittedName>
        <fullName evidence="10">TolC family protein</fullName>
    </submittedName>
</protein>
<proteinExistence type="inferred from homology"/>
<dbReference type="AlphaFoldDB" id="A0A501W9H1"/>
<dbReference type="GO" id="GO:0015288">
    <property type="term" value="F:porin activity"/>
    <property type="evidence" value="ECO:0007669"/>
    <property type="project" value="TreeGrafter"/>
</dbReference>
<dbReference type="SUPFAM" id="SSF56954">
    <property type="entry name" value="Outer membrane efflux proteins (OEP)"/>
    <property type="match status" value="1"/>
</dbReference>
<keyword evidence="3" id="KW-0813">Transport</keyword>
<feature type="chain" id="PRO_5021432288" evidence="9">
    <location>
        <begin position="22"/>
        <end position="460"/>
    </location>
</feature>
<dbReference type="Proteomes" id="UP000316727">
    <property type="component" value="Unassembled WGS sequence"/>
</dbReference>
<comment type="caution">
    <text evidence="10">The sequence shown here is derived from an EMBL/GenBank/DDBJ whole genome shotgun (WGS) entry which is preliminary data.</text>
</comment>
<dbReference type="InterPro" id="IPR003423">
    <property type="entry name" value="OMP_efflux"/>
</dbReference>
<feature type="signal peptide" evidence="9">
    <location>
        <begin position="1"/>
        <end position="21"/>
    </location>
</feature>
<sequence>MIKRKLYLAGILMLVSIYTHAQTTTPLSLSEAWQLAFEHYAEFAEQKALIKASAYNKKAVKSSYLPNFQLQLQNTYGTYEGSAGGFFPLPGIFNVTPKPALENQPDATSSFYSSAVVDWKLYEFGRKNKALEVATFQQQAAQSSLLASQVAVQAQVSRLFMAVEYNQASLVWARANAERLEKILSLTKSLSAAGLKAGADSLLAASVYQQALAGVKSWQGKLNASKVQLSELISLSPDSLGVNPANYLPSDVGPLKLHQDSVAAAHPYLDVLDQQVNVANARKELAERQKYPSLSFLGGLSTRGSGMDAGGHVSSDWGGGFDNRADNYLVGLGLTWNLTAGYTSTLQSKEAGAQLAATQARYDKQALQLTAALQAVEANMQEQLQQLEATKQALANASKAYELYLSRYENGLINLTELLQLQRVLQQTEKDNVEAHQQYWSQAIVQAEMAGDFSYLSSKF</sequence>
<reference evidence="10 11" key="1">
    <citation type="submission" date="2019-06" db="EMBL/GenBank/DDBJ databases">
        <title>A novel bacterium of genus Pontibacter, isolated from marine sediment.</title>
        <authorList>
            <person name="Huang H."/>
            <person name="Mo K."/>
            <person name="Hu Y."/>
        </authorList>
    </citation>
    <scope>NUCLEOTIDE SEQUENCE [LARGE SCALE GENOMIC DNA]</scope>
    <source>
        <strain evidence="10 11">HB172049</strain>
    </source>
</reference>
<keyword evidence="9" id="KW-0732">Signal</keyword>
<dbReference type="GO" id="GO:0009279">
    <property type="term" value="C:cell outer membrane"/>
    <property type="evidence" value="ECO:0007669"/>
    <property type="project" value="UniProtKB-SubCell"/>
</dbReference>
<dbReference type="Gene3D" id="1.20.1600.10">
    <property type="entry name" value="Outer membrane efflux proteins (OEP)"/>
    <property type="match status" value="1"/>
</dbReference>
<feature type="coiled-coil region" evidence="8">
    <location>
        <begin position="366"/>
        <end position="438"/>
    </location>
</feature>
<comment type="subcellular location">
    <subcellularLocation>
        <location evidence="1">Cell outer membrane</location>
    </subcellularLocation>
</comment>
<dbReference type="PANTHER" id="PTHR30026">
    <property type="entry name" value="OUTER MEMBRANE PROTEIN TOLC"/>
    <property type="match status" value="1"/>
</dbReference>
<keyword evidence="11" id="KW-1185">Reference proteome</keyword>
<dbReference type="OrthoDB" id="654853at2"/>
<evidence type="ECO:0000256" key="9">
    <source>
        <dbReference type="SAM" id="SignalP"/>
    </source>
</evidence>
<accession>A0A501W9H1</accession>
<keyword evidence="5" id="KW-0812">Transmembrane</keyword>
<evidence type="ECO:0000256" key="4">
    <source>
        <dbReference type="ARBA" id="ARBA00022452"/>
    </source>
</evidence>
<evidence type="ECO:0000256" key="8">
    <source>
        <dbReference type="SAM" id="Coils"/>
    </source>
</evidence>
<dbReference type="RefSeq" id="WP_140619097.1">
    <property type="nucleotide sequence ID" value="NZ_VFRQ01000001.1"/>
</dbReference>
<dbReference type="GO" id="GO:1990281">
    <property type="term" value="C:efflux pump complex"/>
    <property type="evidence" value="ECO:0007669"/>
    <property type="project" value="TreeGrafter"/>
</dbReference>
<evidence type="ECO:0000256" key="3">
    <source>
        <dbReference type="ARBA" id="ARBA00022448"/>
    </source>
</evidence>
<keyword evidence="4" id="KW-1134">Transmembrane beta strand</keyword>
<dbReference type="Pfam" id="PF02321">
    <property type="entry name" value="OEP"/>
    <property type="match status" value="2"/>
</dbReference>
<dbReference type="PANTHER" id="PTHR30026:SF20">
    <property type="entry name" value="OUTER MEMBRANE PROTEIN TOLC"/>
    <property type="match status" value="1"/>
</dbReference>
<evidence type="ECO:0000256" key="5">
    <source>
        <dbReference type="ARBA" id="ARBA00022692"/>
    </source>
</evidence>
<evidence type="ECO:0000313" key="10">
    <source>
        <dbReference type="EMBL" id="TPE46249.1"/>
    </source>
</evidence>
<keyword evidence="6" id="KW-0472">Membrane</keyword>